<dbReference type="PANTHER" id="PTHR43939">
    <property type="entry name" value="COILED-COIL DOMAIN-CONTAINING PROTEIN 158"/>
    <property type="match status" value="1"/>
</dbReference>
<proteinExistence type="predicted"/>
<dbReference type="PANTHER" id="PTHR43939:SF50">
    <property type="entry name" value="NUCLEOPORIN"/>
    <property type="match status" value="1"/>
</dbReference>
<name>A0A6A2YSY8_HIBSY</name>
<dbReference type="EMBL" id="VEPZ02001279">
    <property type="protein sequence ID" value="KAE8682534.1"/>
    <property type="molecule type" value="Genomic_DNA"/>
</dbReference>
<keyword evidence="3" id="KW-1185">Reference proteome</keyword>
<accession>A0A6A2YSY8</accession>
<protein>
    <submittedName>
        <fullName evidence="2">Uncharacterized protein</fullName>
    </submittedName>
</protein>
<feature type="coiled-coil region" evidence="1">
    <location>
        <begin position="10"/>
        <end position="85"/>
    </location>
</feature>
<evidence type="ECO:0000313" key="3">
    <source>
        <dbReference type="Proteomes" id="UP000436088"/>
    </source>
</evidence>
<sequence>MKAEITEGSQREMKTTIANLQKELQEKDIQKDRICMELLIKSKIEALMQALEEEEVQMEELTKKNEELEKVLLQKNTDLENLEASHGKAVKKLSITVSKFDELRALSESLITQVEHLQLQLQDRDAEVSFLRQEVTRCTNDVLAASQTSNKEKSDEINEFLIWFGSIVPLVGLPDLHFDTKNSQVPEYKEMIHKRISSMISELQDLRGVAKNRNELLQAERSVGAVGQAARLNSEIVEVEPVAIAGTSTASQVCSLRKVNTDEVAIPIDTDDGNNSRLEDEAKIKVSR</sequence>
<dbReference type="AlphaFoldDB" id="A0A6A2YSY8"/>
<gene>
    <name evidence="2" type="ORF">F3Y22_tig00111238pilonHSYRG00168</name>
</gene>
<reference evidence="2" key="1">
    <citation type="submission" date="2019-09" db="EMBL/GenBank/DDBJ databases">
        <title>Draft genome information of white flower Hibiscus syriacus.</title>
        <authorList>
            <person name="Kim Y.-M."/>
        </authorList>
    </citation>
    <scope>NUCLEOTIDE SEQUENCE [LARGE SCALE GENOMIC DNA]</scope>
    <source>
        <strain evidence="2">YM2019G1</strain>
    </source>
</reference>
<evidence type="ECO:0000313" key="2">
    <source>
        <dbReference type="EMBL" id="KAE8682534.1"/>
    </source>
</evidence>
<keyword evidence="1" id="KW-0175">Coiled coil</keyword>
<evidence type="ECO:0000256" key="1">
    <source>
        <dbReference type="SAM" id="Coils"/>
    </source>
</evidence>
<comment type="caution">
    <text evidence="2">The sequence shown here is derived from an EMBL/GenBank/DDBJ whole genome shotgun (WGS) entry which is preliminary data.</text>
</comment>
<organism evidence="2 3">
    <name type="scientific">Hibiscus syriacus</name>
    <name type="common">Rose of Sharon</name>
    <dbReference type="NCBI Taxonomy" id="106335"/>
    <lineage>
        <taxon>Eukaryota</taxon>
        <taxon>Viridiplantae</taxon>
        <taxon>Streptophyta</taxon>
        <taxon>Embryophyta</taxon>
        <taxon>Tracheophyta</taxon>
        <taxon>Spermatophyta</taxon>
        <taxon>Magnoliopsida</taxon>
        <taxon>eudicotyledons</taxon>
        <taxon>Gunneridae</taxon>
        <taxon>Pentapetalae</taxon>
        <taxon>rosids</taxon>
        <taxon>malvids</taxon>
        <taxon>Malvales</taxon>
        <taxon>Malvaceae</taxon>
        <taxon>Malvoideae</taxon>
        <taxon>Hibiscus</taxon>
    </lineage>
</organism>
<dbReference type="Proteomes" id="UP000436088">
    <property type="component" value="Unassembled WGS sequence"/>
</dbReference>